<evidence type="ECO:0000313" key="1">
    <source>
        <dbReference type="EMBL" id="OII75606.1"/>
    </source>
</evidence>
<dbReference type="VEuPathDB" id="CryptoDB:cubi_02127"/>
<comment type="caution">
    <text evidence="1">The sequence shown here is derived from an EMBL/GenBank/DDBJ whole genome shotgun (WGS) entry which is preliminary data.</text>
</comment>
<dbReference type="RefSeq" id="XP_028876613.1">
    <property type="nucleotide sequence ID" value="XM_029019139.1"/>
</dbReference>
<name>A0A1J4MN40_9CRYT</name>
<dbReference type="OrthoDB" id="341222at2759"/>
<organism evidence="1 2">
    <name type="scientific">Cryptosporidium ubiquitum</name>
    <dbReference type="NCBI Taxonomy" id="857276"/>
    <lineage>
        <taxon>Eukaryota</taxon>
        <taxon>Sar</taxon>
        <taxon>Alveolata</taxon>
        <taxon>Apicomplexa</taxon>
        <taxon>Conoidasida</taxon>
        <taxon>Coccidia</taxon>
        <taxon>Eucoccidiorida</taxon>
        <taxon>Eimeriorina</taxon>
        <taxon>Cryptosporidiidae</taxon>
        <taxon>Cryptosporidium</taxon>
    </lineage>
</organism>
<accession>A0A1J4MN40</accession>
<dbReference type="GeneID" id="39978918"/>
<gene>
    <name evidence="1" type="ORF">cubi_02127</name>
</gene>
<evidence type="ECO:0000313" key="2">
    <source>
        <dbReference type="Proteomes" id="UP000186176"/>
    </source>
</evidence>
<reference evidence="1 2" key="1">
    <citation type="submission" date="2016-10" db="EMBL/GenBank/DDBJ databases">
        <title>Reductive evolution of mitochondrial metabolism and differential evolution of invasion-related proteins in Cryptosporidium.</title>
        <authorList>
            <person name="Liu S."/>
            <person name="Roellig D.M."/>
            <person name="Guo Y."/>
            <person name="Li N."/>
            <person name="Frace M.A."/>
            <person name="Tang K."/>
            <person name="Zhang L."/>
            <person name="Feng Y."/>
            <person name="Xiao L."/>
        </authorList>
    </citation>
    <scope>NUCLEOTIDE SEQUENCE [LARGE SCALE GENOMIC DNA]</scope>
    <source>
        <strain evidence="1">39726</strain>
    </source>
</reference>
<sequence>MKIYIEFCTILILNVTNLILFLQFNIVNSESSEPNVEKKLVGQKSSNQNIESEEPKDVVSEKIDKSSSELFSVEYSGIKEKLPKPPKRNISSKEEEFVILEKQLETNLSKEIVNVIIMEFEFLVFNSYYLFLTKFWQDLRSNFDNSKLVIGLVNYWQGKESKDLHLSLISFFYKTNINRLKLLLYSSYNKKEKTRKELIKNFLASTHMLSCLDPKKSLAITILIFQNKLIYIYSSYLLYLLSCSYQDLSGMEFNESLKLIIYNEDSVGDKIVSIAGDNIGIFLKCLRKELGVSSRRLPYNYEIKIQYPLNMEKIDFETFGLNLCLSFLELSILRNVEFELNYLILFFGSRFSKPEEVIMARDIFKLITSSEITVSEITALLLYNESTFISLKSKIFSLHNVNISSLKNRFSECIEKINLYQELNGIRFLTDFQERSAKRNNRNERYKNRIRSKYSFML</sequence>
<keyword evidence="2" id="KW-1185">Reference proteome</keyword>
<dbReference type="EMBL" id="LRBP01000001">
    <property type="protein sequence ID" value="OII75606.1"/>
    <property type="molecule type" value="Genomic_DNA"/>
</dbReference>
<dbReference type="Proteomes" id="UP000186176">
    <property type="component" value="Unassembled WGS sequence"/>
</dbReference>
<proteinExistence type="predicted"/>
<dbReference type="AlphaFoldDB" id="A0A1J4MN40"/>
<protein>
    <submittedName>
        <fullName evidence="1">Uncharacterized protein</fullName>
    </submittedName>
</protein>